<dbReference type="Gene3D" id="3.10.490.10">
    <property type="entry name" value="Gamma-glutamyl cyclotransferase-like"/>
    <property type="match status" value="1"/>
</dbReference>
<gene>
    <name evidence="4" type="ORF">BJ684DRAFT_9529</name>
</gene>
<reference evidence="5" key="1">
    <citation type="journal article" date="2018" name="Nat. Microbiol.">
        <title>Leveraging single-cell genomics to expand the fungal tree of life.</title>
        <authorList>
            <person name="Ahrendt S.R."/>
            <person name="Quandt C.A."/>
            <person name="Ciobanu D."/>
            <person name="Clum A."/>
            <person name="Salamov A."/>
            <person name="Andreopoulos B."/>
            <person name="Cheng J.F."/>
            <person name="Woyke T."/>
            <person name="Pelin A."/>
            <person name="Henrissat B."/>
            <person name="Reynolds N.K."/>
            <person name="Benny G.L."/>
            <person name="Smith M.E."/>
            <person name="James T.Y."/>
            <person name="Grigoriev I.V."/>
        </authorList>
    </citation>
    <scope>NUCLEOTIDE SEQUENCE [LARGE SCALE GENOMIC DNA]</scope>
</reference>
<sequence>MWIFGYGSLIWKVDFPIVEAKAGYIRGHVRRFWQASTDHRGLPERPGRVVTLIPREQWLEIPEEEVGPVNETWGMAYKIAESEVEKVMDHLNYREKNGYTVHYVDVFQSGQEQPVVSKALVYIGTLENSEYVGPAPIKEMALQISKAVGPSGPNRDYLFHLETALEDLGDDAGDAHVSRLVSEVKALDKSAYPDVDYPSSLPSPSLEVGEEDEED</sequence>
<evidence type="ECO:0000256" key="1">
    <source>
        <dbReference type="ARBA" id="ARBA00012344"/>
    </source>
</evidence>
<keyword evidence="2" id="KW-0456">Lyase</keyword>
<dbReference type="PANTHER" id="PTHR12192:SF2">
    <property type="entry name" value="GLUTATHIONE-SPECIFIC GAMMA-GLUTAMYLCYCLOTRANSFERASE 2"/>
    <property type="match status" value="1"/>
</dbReference>
<dbReference type="InterPro" id="IPR006840">
    <property type="entry name" value="ChaC"/>
</dbReference>
<name>A0A4P9Y4M0_9FUNG</name>
<dbReference type="GO" id="GO:0005737">
    <property type="term" value="C:cytoplasm"/>
    <property type="evidence" value="ECO:0007669"/>
    <property type="project" value="TreeGrafter"/>
</dbReference>
<dbReference type="EMBL" id="KZ987937">
    <property type="protein sequence ID" value="RKP13823.1"/>
    <property type="molecule type" value="Genomic_DNA"/>
</dbReference>
<dbReference type="InterPro" id="IPR013024">
    <property type="entry name" value="GGCT-like"/>
</dbReference>
<evidence type="ECO:0000256" key="2">
    <source>
        <dbReference type="ARBA" id="ARBA00023239"/>
    </source>
</evidence>
<dbReference type="AlphaFoldDB" id="A0A4P9Y4M0"/>
<dbReference type="OrthoDB" id="1933483at2759"/>
<dbReference type="Pfam" id="PF04752">
    <property type="entry name" value="ChaC"/>
    <property type="match status" value="1"/>
</dbReference>
<evidence type="ECO:0000313" key="5">
    <source>
        <dbReference type="Proteomes" id="UP000267251"/>
    </source>
</evidence>
<dbReference type="CDD" id="cd06661">
    <property type="entry name" value="GGCT_like"/>
    <property type="match status" value="1"/>
</dbReference>
<evidence type="ECO:0000313" key="4">
    <source>
        <dbReference type="EMBL" id="RKP13823.1"/>
    </source>
</evidence>
<dbReference type="Proteomes" id="UP000267251">
    <property type="component" value="Unassembled WGS sequence"/>
</dbReference>
<proteinExistence type="predicted"/>
<keyword evidence="5" id="KW-1185">Reference proteome</keyword>
<dbReference type="EC" id="4.3.2.7" evidence="1"/>
<evidence type="ECO:0000256" key="3">
    <source>
        <dbReference type="SAM" id="MobiDB-lite"/>
    </source>
</evidence>
<dbReference type="GO" id="GO:0006751">
    <property type="term" value="P:glutathione catabolic process"/>
    <property type="evidence" value="ECO:0007669"/>
    <property type="project" value="InterPro"/>
</dbReference>
<protein>
    <recommendedName>
        <fullName evidence="1">glutathione-specific gamma-glutamylcyclotransferase</fullName>
        <ecNumber evidence="1">4.3.2.7</ecNumber>
    </recommendedName>
</protein>
<accession>A0A4P9Y4M0</accession>
<organism evidence="4 5">
    <name type="scientific">Piptocephalis cylindrospora</name>
    <dbReference type="NCBI Taxonomy" id="1907219"/>
    <lineage>
        <taxon>Eukaryota</taxon>
        <taxon>Fungi</taxon>
        <taxon>Fungi incertae sedis</taxon>
        <taxon>Zoopagomycota</taxon>
        <taxon>Zoopagomycotina</taxon>
        <taxon>Zoopagomycetes</taxon>
        <taxon>Zoopagales</taxon>
        <taxon>Piptocephalidaceae</taxon>
        <taxon>Piptocephalis</taxon>
    </lineage>
</organism>
<dbReference type="PANTHER" id="PTHR12192">
    <property type="entry name" value="CATION TRANSPORT PROTEIN CHAC-RELATED"/>
    <property type="match status" value="1"/>
</dbReference>
<feature type="region of interest" description="Disordered" evidence="3">
    <location>
        <begin position="192"/>
        <end position="215"/>
    </location>
</feature>
<dbReference type="GO" id="GO:0061928">
    <property type="term" value="F:glutathione specific gamma-glutamylcyclotransferase activity"/>
    <property type="evidence" value="ECO:0007669"/>
    <property type="project" value="UniProtKB-EC"/>
</dbReference>